<evidence type="ECO:0000256" key="4">
    <source>
        <dbReference type="ARBA" id="ARBA00022989"/>
    </source>
</evidence>
<dbReference type="Proteomes" id="UP000199051">
    <property type="component" value="Unassembled WGS sequence"/>
</dbReference>
<dbReference type="PRINTS" id="PR01035">
    <property type="entry name" value="TCRTETA"/>
</dbReference>
<dbReference type="InterPro" id="IPR020846">
    <property type="entry name" value="MFS_dom"/>
</dbReference>
<dbReference type="GO" id="GO:0022857">
    <property type="term" value="F:transmembrane transporter activity"/>
    <property type="evidence" value="ECO:0007669"/>
    <property type="project" value="InterPro"/>
</dbReference>
<dbReference type="AlphaFoldDB" id="A0A1H9N554"/>
<feature type="transmembrane region" description="Helical" evidence="6">
    <location>
        <begin position="349"/>
        <end position="367"/>
    </location>
</feature>
<feature type="transmembrane region" description="Helical" evidence="6">
    <location>
        <begin position="263"/>
        <end position="281"/>
    </location>
</feature>
<dbReference type="InterPro" id="IPR011701">
    <property type="entry name" value="MFS"/>
</dbReference>
<feature type="transmembrane region" description="Helical" evidence="6">
    <location>
        <begin position="197"/>
        <end position="222"/>
    </location>
</feature>
<keyword evidence="4 6" id="KW-1133">Transmembrane helix</keyword>
<dbReference type="PROSITE" id="PS50850">
    <property type="entry name" value="MFS"/>
    <property type="match status" value="1"/>
</dbReference>
<organism evidence="8 9">
    <name type="scientific">Actinokineospora terrae</name>
    <dbReference type="NCBI Taxonomy" id="155974"/>
    <lineage>
        <taxon>Bacteria</taxon>
        <taxon>Bacillati</taxon>
        <taxon>Actinomycetota</taxon>
        <taxon>Actinomycetes</taxon>
        <taxon>Pseudonocardiales</taxon>
        <taxon>Pseudonocardiaceae</taxon>
        <taxon>Actinokineospora</taxon>
    </lineage>
</organism>
<keyword evidence="3 6" id="KW-0812">Transmembrane</keyword>
<feature type="domain" description="Major facilitator superfamily (MFS) profile" evidence="7">
    <location>
        <begin position="5"/>
        <end position="370"/>
    </location>
</feature>
<dbReference type="InterPro" id="IPR036259">
    <property type="entry name" value="MFS_trans_sf"/>
</dbReference>
<evidence type="ECO:0000256" key="6">
    <source>
        <dbReference type="SAM" id="Phobius"/>
    </source>
</evidence>
<dbReference type="GO" id="GO:0005886">
    <property type="term" value="C:plasma membrane"/>
    <property type="evidence" value="ECO:0007669"/>
    <property type="project" value="UniProtKB-SubCell"/>
</dbReference>
<evidence type="ECO:0000313" key="9">
    <source>
        <dbReference type="Proteomes" id="UP000199051"/>
    </source>
</evidence>
<gene>
    <name evidence="8" type="ORF">SAMN04487818_102516</name>
</gene>
<dbReference type="Gene3D" id="1.20.1250.20">
    <property type="entry name" value="MFS general substrate transporter like domains"/>
    <property type="match status" value="2"/>
</dbReference>
<feature type="transmembrane region" description="Helical" evidence="6">
    <location>
        <begin position="234"/>
        <end position="251"/>
    </location>
</feature>
<dbReference type="RefSeq" id="WP_092775412.1">
    <property type="nucleotide sequence ID" value="NZ_FOGI01000002.1"/>
</dbReference>
<proteinExistence type="predicted"/>
<dbReference type="PANTHER" id="PTHR42718">
    <property type="entry name" value="MAJOR FACILITATOR SUPERFAMILY MULTIDRUG TRANSPORTER MFSC"/>
    <property type="match status" value="1"/>
</dbReference>
<keyword evidence="5 6" id="KW-0472">Membrane</keyword>
<reference evidence="9" key="1">
    <citation type="submission" date="2016-10" db="EMBL/GenBank/DDBJ databases">
        <authorList>
            <person name="Varghese N."/>
            <person name="Submissions S."/>
        </authorList>
    </citation>
    <scope>NUCLEOTIDE SEQUENCE [LARGE SCALE GENOMIC DNA]</scope>
    <source>
        <strain evidence="9">DSM 44260</strain>
    </source>
</reference>
<evidence type="ECO:0000256" key="2">
    <source>
        <dbReference type="ARBA" id="ARBA00022448"/>
    </source>
</evidence>
<protein>
    <submittedName>
        <fullName evidence="8">Predicted arabinose efflux permease, MFS family</fullName>
    </submittedName>
</protein>
<feature type="transmembrane region" description="Helical" evidence="6">
    <location>
        <begin position="158"/>
        <end position="176"/>
    </location>
</feature>
<feature type="transmembrane region" description="Helical" evidence="6">
    <location>
        <begin position="45"/>
        <end position="64"/>
    </location>
</feature>
<comment type="subcellular location">
    <subcellularLocation>
        <location evidence="1">Cell membrane</location>
        <topology evidence="1">Multi-pass membrane protein</topology>
    </subcellularLocation>
</comment>
<dbReference type="SUPFAM" id="SSF103473">
    <property type="entry name" value="MFS general substrate transporter"/>
    <property type="match status" value="1"/>
</dbReference>
<dbReference type="Pfam" id="PF07690">
    <property type="entry name" value="MFS_1"/>
    <property type="match status" value="1"/>
</dbReference>
<evidence type="ECO:0000256" key="5">
    <source>
        <dbReference type="ARBA" id="ARBA00023136"/>
    </source>
</evidence>
<sequence length="384" mass="39240">MNRGVTVALYAGGFLGPFAGGITTSMLPELGADFGVSTQVASYSLTAYLVPFAALMLFSGTLGARWGAGRSVRVAYLVYVVSSAACAVASTYPQFLAARAVQGGANAFTTPLLLAAIATVTPPERLGRALGLYASLQAAGQTSAPLLGGVAAEVDWRWAFAGVAVVSAGLALAGLPEQMREPQRTHSTLRSAWRPHVLKAGWLAMVGWACLGGMSVLLALRAEETFGLSAAERGLVLTGFGVVGLLSARPVGRAIDRIGGRRAVLIGSVAGAVPVALVGTLDWLPAVALLWALTGISAQLVLTGVNSLVLSGDGPNRAGAVSVVQSLRFTGAAVSPLACTPLYQVESWLGFVVPALFVSTSAVLLLGRNRSPDATGVVPGDQSR</sequence>
<keyword evidence="9" id="KW-1185">Reference proteome</keyword>
<dbReference type="EMBL" id="FOGI01000002">
    <property type="protein sequence ID" value="SER31018.1"/>
    <property type="molecule type" value="Genomic_DNA"/>
</dbReference>
<accession>A0A1H9N554</accession>
<dbReference type="PANTHER" id="PTHR42718:SF9">
    <property type="entry name" value="MAJOR FACILITATOR SUPERFAMILY MULTIDRUG TRANSPORTER MFSC"/>
    <property type="match status" value="1"/>
</dbReference>
<evidence type="ECO:0000256" key="1">
    <source>
        <dbReference type="ARBA" id="ARBA00004651"/>
    </source>
</evidence>
<dbReference type="InterPro" id="IPR001958">
    <property type="entry name" value="Tet-R_TetA/multi-R_MdtG-like"/>
</dbReference>
<feature type="transmembrane region" description="Helical" evidence="6">
    <location>
        <begin position="76"/>
        <end position="95"/>
    </location>
</feature>
<dbReference type="STRING" id="155974.SAMN04487818_102516"/>
<evidence type="ECO:0000313" key="8">
    <source>
        <dbReference type="EMBL" id="SER31018.1"/>
    </source>
</evidence>
<evidence type="ECO:0000259" key="7">
    <source>
        <dbReference type="PROSITE" id="PS50850"/>
    </source>
</evidence>
<keyword evidence="2" id="KW-0813">Transport</keyword>
<name>A0A1H9N554_9PSEU</name>
<evidence type="ECO:0000256" key="3">
    <source>
        <dbReference type="ARBA" id="ARBA00022692"/>
    </source>
</evidence>